<dbReference type="SUPFAM" id="SSF48452">
    <property type="entry name" value="TPR-like"/>
    <property type="match status" value="1"/>
</dbReference>
<dbReference type="InterPro" id="IPR019734">
    <property type="entry name" value="TPR_rpt"/>
</dbReference>
<dbReference type="Gene3D" id="3.40.50.10610">
    <property type="entry name" value="ABC-type transport auxiliary lipoprotein component"/>
    <property type="match status" value="1"/>
</dbReference>
<evidence type="ECO:0000313" key="3">
    <source>
        <dbReference type="EMBL" id="GAH48106.1"/>
    </source>
</evidence>
<proteinExistence type="predicted"/>
<feature type="non-terminal residue" evidence="3">
    <location>
        <position position="282"/>
    </location>
</feature>
<dbReference type="PROSITE" id="PS50005">
    <property type="entry name" value="TPR"/>
    <property type="match status" value="2"/>
</dbReference>
<dbReference type="PANTHER" id="PTHR44858">
    <property type="entry name" value="TETRATRICOPEPTIDE REPEAT PROTEIN 6"/>
    <property type="match status" value="1"/>
</dbReference>
<gene>
    <name evidence="3" type="ORF">S03H2_35343</name>
</gene>
<protein>
    <submittedName>
        <fullName evidence="3">Uncharacterized protein</fullName>
    </submittedName>
</protein>
<evidence type="ECO:0000256" key="2">
    <source>
        <dbReference type="ARBA" id="ARBA00022803"/>
    </source>
</evidence>
<dbReference type="InterPro" id="IPR050498">
    <property type="entry name" value="Ycf3"/>
</dbReference>
<comment type="caution">
    <text evidence="3">The sequence shown here is derived from an EMBL/GenBank/DDBJ whole genome shotgun (WGS) entry which is preliminary data.</text>
</comment>
<name>X1FR12_9ZZZZ</name>
<dbReference type="Gene3D" id="1.25.40.10">
    <property type="entry name" value="Tetratricopeptide repeat domain"/>
    <property type="match status" value="2"/>
</dbReference>
<keyword evidence="2" id="KW-0802">TPR repeat</keyword>
<organism evidence="3">
    <name type="scientific">marine sediment metagenome</name>
    <dbReference type="NCBI Taxonomy" id="412755"/>
    <lineage>
        <taxon>unclassified sequences</taxon>
        <taxon>metagenomes</taxon>
        <taxon>ecological metagenomes</taxon>
    </lineage>
</organism>
<dbReference type="EMBL" id="BARU01021604">
    <property type="protein sequence ID" value="GAH48106.1"/>
    <property type="molecule type" value="Genomic_DNA"/>
</dbReference>
<dbReference type="PANTHER" id="PTHR44858:SF1">
    <property type="entry name" value="UDP-N-ACETYLGLUCOSAMINE--PEPTIDE N-ACETYLGLUCOSAMINYLTRANSFERASE SPINDLY-RELATED"/>
    <property type="match status" value="1"/>
</dbReference>
<feature type="non-terminal residue" evidence="3">
    <location>
        <position position="1"/>
    </location>
</feature>
<reference evidence="3" key="1">
    <citation type="journal article" date="2014" name="Front. Microbiol.">
        <title>High frequency of phylogenetically diverse reductive dehalogenase-homologous genes in deep subseafloor sedimentary metagenomes.</title>
        <authorList>
            <person name="Kawai M."/>
            <person name="Futagami T."/>
            <person name="Toyoda A."/>
            <person name="Takaki Y."/>
            <person name="Nishi S."/>
            <person name="Hori S."/>
            <person name="Arai W."/>
            <person name="Tsubouchi T."/>
            <person name="Morono Y."/>
            <person name="Uchiyama I."/>
            <person name="Ito T."/>
            <person name="Fujiyama A."/>
            <person name="Inagaki F."/>
            <person name="Takami H."/>
        </authorList>
    </citation>
    <scope>NUCLEOTIDE SEQUENCE</scope>
    <source>
        <strain evidence="3">Expedition CK06-06</strain>
    </source>
</reference>
<keyword evidence="1" id="KW-0677">Repeat</keyword>
<dbReference type="AlphaFoldDB" id="X1FR12"/>
<accession>X1FR12</accession>
<dbReference type="Pfam" id="PF13181">
    <property type="entry name" value="TPR_8"/>
    <property type="match status" value="2"/>
</dbReference>
<sequence length="282" mass="32107">TGDEKLDHWRKALSDLLIADLSQSKYISVLSGEKLFNLLEEMNLLEAKSYSSRVLNELSKRGGIEYILVGKIAMAGDAFRIDAVLQEADTGNAIGTERVEGIGEESFFSMVDELTKKVKENFKLSAEEIAGDLDEEAGMITSGSPEAYRYYSEGMNFHNKGDYLKCIPLFETAVAIDPDFAMAYRTMAVAYVNLGYRSEARRRFQKAFELSDRVSDRERYQIQGVFYSQSEKTYDKAIEVYNKLLEIYPEDINGNNNLGSLYADLELWDKAREQYEVNIRNK</sequence>
<dbReference type="SMART" id="SM00028">
    <property type="entry name" value="TPR"/>
    <property type="match status" value="3"/>
</dbReference>
<dbReference type="InterPro" id="IPR011990">
    <property type="entry name" value="TPR-like_helical_dom_sf"/>
</dbReference>
<evidence type="ECO:0000256" key="1">
    <source>
        <dbReference type="ARBA" id="ARBA00022737"/>
    </source>
</evidence>